<dbReference type="SMART" id="SM00861">
    <property type="entry name" value="Transket_pyr"/>
    <property type="match status" value="1"/>
</dbReference>
<dbReference type="NCBIfam" id="NF008968">
    <property type="entry name" value="PRK12315.1"/>
    <property type="match status" value="1"/>
</dbReference>
<dbReference type="PANTHER" id="PTHR43322:SF1">
    <property type="entry name" value="1-DEOXY-D-XYLULOSE-5-PHOSPHATE SYNTHASE"/>
    <property type="match status" value="1"/>
</dbReference>
<dbReference type="GO" id="GO:0019288">
    <property type="term" value="P:isopentenyl diphosphate biosynthetic process, methylerythritol 4-phosphate pathway"/>
    <property type="evidence" value="ECO:0007669"/>
    <property type="project" value="TreeGrafter"/>
</dbReference>
<dbReference type="CDD" id="cd02007">
    <property type="entry name" value="TPP_DXS"/>
    <property type="match status" value="1"/>
</dbReference>
<evidence type="ECO:0000259" key="12">
    <source>
        <dbReference type="SMART" id="SM00861"/>
    </source>
</evidence>
<comment type="pathway">
    <text evidence="2">Metabolic intermediate biosynthesis; 1-deoxy-D-xylulose 5-phosphate biosynthesis; 1-deoxy-D-xylulose 5-phosphate from D-glyceraldehyde 3-phosphate and pyruvate: step 1/1.</text>
</comment>
<keyword evidence="11" id="KW-0414">Isoprene biosynthesis</keyword>
<dbReference type="Proteomes" id="UP000095409">
    <property type="component" value="Unassembled WGS sequence"/>
</dbReference>
<feature type="domain" description="Transketolase-like pyrimidine-binding" evidence="12">
    <location>
        <begin position="284"/>
        <end position="448"/>
    </location>
</feature>
<proteinExistence type="inferred from homology"/>
<keyword evidence="7" id="KW-0479">Metal-binding</keyword>
<dbReference type="InterPro" id="IPR005475">
    <property type="entry name" value="Transketolase-like_Pyr-bd"/>
</dbReference>
<organism evidence="13 14">
    <name type="scientific">Blautia obeum</name>
    <dbReference type="NCBI Taxonomy" id="40520"/>
    <lineage>
        <taxon>Bacteria</taxon>
        <taxon>Bacillati</taxon>
        <taxon>Bacillota</taxon>
        <taxon>Clostridia</taxon>
        <taxon>Lachnospirales</taxon>
        <taxon>Lachnospiraceae</taxon>
        <taxon>Blautia</taxon>
    </lineage>
</organism>
<dbReference type="InterPro" id="IPR029061">
    <property type="entry name" value="THDP-binding"/>
</dbReference>
<accession>A0A174D560</accession>
<dbReference type="GO" id="GO:0005829">
    <property type="term" value="C:cytosol"/>
    <property type="evidence" value="ECO:0007669"/>
    <property type="project" value="TreeGrafter"/>
</dbReference>
<keyword evidence="8" id="KW-0460">Magnesium</keyword>
<name>A0A174D560_9FIRM</name>
<keyword evidence="10" id="KW-0786">Thiamine pyrophosphate</keyword>
<evidence type="ECO:0000256" key="10">
    <source>
        <dbReference type="ARBA" id="ARBA00023052"/>
    </source>
</evidence>
<comment type="subunit">
    <text evidence="4">Homodimer.</text>
</comment>
<dbReference type="GO" id="GO:0046872">
    <property type="term" value="F:metal ion binding"/>
    <property type="evidence" value="ECO:0007669"/>
    <property type="project" value="UniProtKB-KW"/>
</dbReference>
<dbReference type="NCBIfam" id="NF003933">
    <property type="entry name" value="PRK05444.2-2"/>
    <property type="match status" value="1"/>
</dbReference>
<sequence length="589" mass="65168">MTDYKIIQTINGPEDVKKLSMEQLEELASEIREALFNRLTKIGGHFGPNFGMVEAEIAMHYVFSSPKDKFIFDVSHQSYPHKILTGRKNGYISDEHFSEDSGYTNPEESEHDFFNVGHTSTSVSLATGLAKARDIKGDKENIIAIIGDGSLSGGEALEGLNVAGSEINSNLIIIVNDNEQSIAEVHGGMYKNLAELRETGGTASNNLFKAFGLDYIYEENGNDIASLISLFRKVKDTDHPIVVHIHTQKGKGYEIAEKDKEGWHWCMPFDRETGKPTISFGDGEDYTSITAEYIMQKAKSDSEFLVITPAMPGSAGLNQEQRKELGLQYVDVGIAEEQAVAMASGAAKNGAKPLVVTNTTFIQRAYDQISHDVCINNSSVTILLNYNSFDSLTDVTHLGIFGLAAYTNVPNLVVLAPTSKDEYLAMLDWSVDQKEHPVMILIPGNQVTYREADKDFNRLNHFKVEEAGEKVAILALGDFYQRGEQLSAKIKAELGFTPTLINPRFASGIDKELLESLSERHQMVITMEDGILSGGFGEKIASFYGSSDMKVKNYGLEKKFYDRYDPNELLKEVGMTPAQIIADICNQLK</sequence>
<gene>
    <name evidence="13" type="primary">dxs_1</name>
    <name evidence="13" type="ORF">ERS852394_01679</name>
</gene>
<dbReference type="Gene3D" id="3.40.50.970">
    <property type="match status" value="2"/>
</dbReference>
<evidence type="ECO:0000256" key="6">
    <source>
        <dbReference type="ARBA" id="ARBA00022679"/>
    </source>
</evidence>
<dbReference type="FunFam" id="3.40.50.970:FF:000010">
    <property type="entry name" value="1-deoxy-D-xylulose-5-phosphate synthase"/>
    <property type="match status" value="1"/>
</dbReference>
<dbReference type="AlphaFoldDB" id="A0A174D560"/>
<keyword evidence="9" id="KW-0784">Thiamine biosynthesis</keyword>
<dbReference type="SUPFAM" id="SSF52922">
    <property type="entry name" value="TK C-terminal domain-like"/>
    <property type="match status" value="1"/>
</dbReference>
<evidence type="ECO:0000256" key="2">
    <source>
        <dbReference type="ARBA" id="ARBA00004980"/>
    </source>
</evidence>
<evidence type="ECO:0000256" key="8">
    <source>
        <dbReference type="ARBA" id="ARBA00022842"/>
    </source>
</evidence>
<dbReference type="SUPFAM" id="SSF52518">
    <property type="entry name" value="Thiamin diphosphate-binding fold (THDP-binding)"/>
    <property type="match status" value="2"/>
</dbReference>
<dbReference type="UniPathway" id="UPA00064">
    <property type="reaction ID" value="UER00091"/>
</dbReference>
<evidence type="ECO:0000256" key="7">
    <source>
        <dbReference type="ARBA" id="ARBA00022723"/>
    </source>
</evidence>
<dbReference type="GO" id="GO:0008661">
    <property type="term" value="F:1-deoxy-D-xylulose-5-phosphate synthase activity"/>
    <property type="evidence" value="ECO:0007669"/>
    <property type="project" value="UniProtKB-EC"/>
</dbReference>
<dbReference type="EC" id="2.2.1.7" evidence="5"/>
<dbReference type="InterPro" id="IPR009014">
    <property type="entry name" value="Transketo_C/PFOR_II"/>
</dbReference>
<dbReference type="EMBL" id="CYZD01000007">
    <property type="protein sequence ID" value="CUO20771.1"/>
    <property type="molecule type" value="Genomic_DNA"/>
</dbReference>
<dbReference type="InterPro" id="IPR033248">
    <property type="entry name" value="Transketolase_C"/>
</dbReference>
<evidence type="ECO:0000256" key="5">
    <source>
        <dbReference type="ARBA" id="ARBA00013150"/>
    </source>
</evidence>
<evidence type="ECO:0000313" key="13">
    <source>
        <dbReference type="EMBL" id="CUO20771.1"/>
    </source>
</evidence>
<dbReference type="Gene3D" id="3.40.50.920">
    <property type="match status" value="1"/>
</dbReference>
<comment type="similarity">
    <text evidence="3">Belongs to the transketolase family. DXPS subfamily.</text>
</comment>
<dbReference type="GO" id="GO:0016114">
    <property type="term" value="P:terpenoid biosynthetic process"/>
    <property type="evidence" value="ECO:0007669"/>
    <property type="project" value="InterPro"/>
</dbReference>
<reference evidence="13 14" key="1">
    <citation type="submission" date="2015-09" db="EMBL/GenBank/DDBJ databases">
        <authorList>
            <consortium name="Pathogen Informatics"/>
        </authorList>
    </citation>
    <scope>NUCLEOTIDE SEQUENCE [LARGE SCALE GENOMIC DNA]</scope>
    <source>
        <strain evidence="13 14">2789STDY5608837</strain>
    </source>
</reference>
<dbReference type="InterPro" id="IPR005477">
    <property type="entry name" value="Dxylulose-5-P_synthase"/>
</dbReference>
<dbReference type="Pfam" id="PF13292">
    <property type="entry name" value="DXP_synthase_N"/>
    <property type="match status" value="2"/>
</dbReference>
<evidence type="ECO:0000313" key="14">
    <source>
        <dbReference type="Proteomes" id="UP000095409"/>
    </source>
</evidence>
<dbReference type="Pfam" id="PF02780">
    <property type="entry name" value="Transketolase_C"/>
    <property type="match status" value="1"/>
</dbReference>
<evidence type="ECO:0000256" key="1">
    <source>
        <dbReference type="ARBA" id="ARBA00001946"/>
    </source>
</evidence>
<keyword evidence="6 13" id="KW-0808">Transferase</keyword>
<evidence type="ECO:0000256" key="4">
    <source>
        <dbReference type="ARBA" id="ARBA00011738"/>
    </source>
</evidence>
<dbReference type="PANTHER" id="PTHR43322">
    <property type="entry name" value="1-D-DEOXYXYLULOSE 5-PHOSPHATE SYNTHASE-RELATED"/>
    <property type="match status" value="1"/>
</dbReference>
<dbReference type="GO" id="GO:0009228">
    <property type="term" value="P:thiamine biosynthetic process"/>
    <property type="evidence" value="ECO:0007669"/>
    <property type="project" value="UniProtKB-KW"/>
</dbReference>
<evidence type="ECO:0000256" key="3">
    <source>
        <dbReference type="ARBA" id="ARBA00011081"/>
    </source>
</evidence>
<dbReference type="CDD" id="cd07033">
    <property type="entry name" value="TPP_PYR_DXS_TK_like"/>
    <property type="match status" value="1"/>
</dbReference>
<evidence type="ECO:0000256" key="11">
    <source>
        <dbReference type="ARBA" id="ARBA00023229"/>
    </source>
</evidence>
<dbReference type="Pfam" id="PF02779">
    <property type="entry name" value="Transket_pyr"/>
    <property type="match status" value="1"/>
</dbReference>
<evidence type="ECO:0000256" key="9">
    <source>
        <dbReference type="ARBA" id="ARBA00022977"/>
    </source>
</evidence>
<comment type="cofactor">
    <cofactor evidence="1">
        <name>Mg(2+)</name>
        <dbReference type="ChEBI" id="CHEBI:18420"/>
    </cofactor>
</comment>
<protein>
    <recommendedName>
        <fullName evidence="5">1-deoxy-D-xylulose-5-phosphate synthase</fullName>
        <ecNumber evidence="5">2.2.1.7</ecNumber>
    </recommendedName>
</protein>
<dbReference type="RefSeq" id="WP_055066077.1">
    <property type="nucleotide sequence ID" value="NZ_CYZD01000007.1"/>
</dbReference>